<dbReference type="PROSITE" id="PS51733">
    <property type="entry name" value="BPL_LPL_CATALYTIC"/>
    <property type="match status" value="1"/>
</dbReference>
<dbReference type="PANTHER" id="PTHR12835">
    <property type="entry name" value="BIOTIN PROTEIN LIGASE"/>
    <property type="match status" value="1"/>
</dbReference>
<evidence type="ECO:0000259" key="2">
    <source>
        <dbReference type="PROSITE" id="PS51733"/>
    </source>
</evidence>
<evidence type="ECO:0000256" key="1">
    <source>
        <dbReference type="ARBA" id="ARBA00022598"/>
    </source>
</evidence>
<dbReference type="GO" id="GO:0004077">
    <property type="term" value="F:biotin--[biotin carboxyl-carrier protein] ligase activity"/>
    <property type="evidence" value="ECO:0007669"/>
    <property type="project" value="InterPro"/>
</dbReference>
<sequence>MKPVSSNSLFIGKVANYLISVNSTNIFANNLLSKSTPIEGTVIYTDNQYAGKGQIGSKWESAVGENITLSVILYPKFLPIQTQFKLNQVVALAVYDLLAAYIAPVDQLSVKWPNDIYVNDKKIGGILIENKLKGSLLTSTIVGLGLNINQTNFSPNLPNPTSLLLETKKRQDTYDLIGLFCEHLERRYLQLKGKQHKQLDQDYLNALYAYQELRRYKIAATGTLFEGKIVGISPTGKLQIQTTYEILEFYFKEVVFC</sequence>
<dbReference type="AlphaFoldDB" id="A0A6S6TZW0"/>
<reference evidence="3" key="1">
    <citation type="submission" date="2020-01" db="EMBL/GenBank/DDBJ databases">
        <authorList>
            <person name="Meier V. D."/>
            <person name="Meier V D."/>
        </authorList>
    </citation>
    <scope>NUCLEOTIDE SEQUENCE</scope>
    <source>
        <strain evidence="3">HLG_WM_MAG_10</strain>
    </source>
</reference>
<dbReference type="Gene3D" id="3.30.930.10">
    <property type="entry name" value="Bira Bifunctional Protein, Domain 2"/>
    <property type="match status" value="1"/>
</dbReference>
<dbReference type="GO" id="GO:0005737">
    <property type="term" value="C:cytoplasm"/>
    <property type="evidence" value="ECO:0007669"/>
    <property type="project" value="TreeGrafter"/>
</dbReference>
<evidence type="ECO:0000313" key="3">
    <source>
        <dbReference type="EMBL" id="CAA6823647.1"/>
    </source>
</evidence>
<dbReference type="InterPro" id="IPR045864">
    <property type="entry name" value="aa-tRNA-synth_II/BPL/LPL"/>
</dbReference>
<dbReference type="CDD" id="cd16442">
    <property type="entry name" value="BPL"/>
    <property type="match status" value="1"/>
</dbReference>
<dbReference type="InterPro" id="IPR004408">
    <property type="entry name" value="Biotin_CoA_COase_ligase"/>
</dbReference>
<name>A0A6S6TZW0_9BACT</name>
<organism evidence="3">
    <name type="scientific">uncultured Aureispira sp</name>
    <dbReference type="NCBI Taxonomy" id="1331704"/>
    <lineage>
        <taxon>Bacteria</taxon>
        <taxon>Pseudomonadati</taxon>
        <taxon>Bacteroidota</taxon>
        <taxon>Saprospiria</taxon>
        <taxon>Saprospirales</taxon>
        <taxon>Saprospiraceae</taxon>
        <taxon>Aureispira</taxon>
        <taxon>environmental samples</taxon>
    </lineage>
</organism>
<dbReference type="PANTHER" id="PTHR12835:SF5">
    <property type="entry name" value="BIOTIN--PROTEIN LIGASE"/>
    <property type="match status" value="1"/>
</dbReference>
<dbReference type="NCBIfam" id="TIGR00121">
    <property type="entry name" value="birA_ligase"/>
    <property type="match status" value="1"/>
</dbReference>
<dbReference type="SUPFAM" id="SSF55681">
    <property type="entry name" value="Class II aaRS and biotin synthetases"/>
    <property type="match status" value="1"/>
</dbReference>
<dbReference type="Pfam" id="PF03099">
    <property type="entry name" value="BPL_LplA_LipB"/>
    <property type="match status" value="1"/>
</dbReference>
<dbReference type="InterPro" id="IPR004143">
    <property type="entry name" value="BPL_LPL_catalytic"/>
</dbReference>
<feature type="domain" description="BPL/LPL catalytic" evidence="2">
    <location>
        <begin position="12"/>
        <end position="192"/>
    </location>
</feature>
<protein>
    <submittedName>
        <fullName evidence="3">Biotin--[acetyl-CoA-carboxylase] ligase</fullName>
    </submittedName>
</protein>
<dbReference type="EMBL" id="CACVAQ010000331">
    <property type="protein sequence ID" value="CAA6823647.1"/>
    <property type="molecule type" value="Genomic_DNA"/>
</dbReference>
<proteinExistence type="predicted"/>
<accession>A0A6S6TZW0</accession>
<gene>
    <name evidence="3" type="ORF">HELGO_WM19140</name>
</gene>
<keyword evidence="1 3" id="KW-0436">Ligase</keyword>